<dbReference type="PANTHER" id="PTHR47219">
    <property type="entry name" value="RAB GTPASE-ACTIVATING PROTEIN 1-LIKE"/>
    <property type="match status" value="1"/>
</dbReference>
<dbReference type="Gene3D" id="1.10.472.80">
    <property type="entry name" value="Ypt/Rab-GAP domain of gyp1p, domain 3"/>
    <property type="match status" value="1"/>
</dbReference>
<dbReference type="PROSITE" id="PS50086">
    <property type="entry name" value="TBC_RABGAP"/>
    <property type="match status" value="1"/>
</dbReference>
<reference evidence="2 3" key="1">
    <citation type="submission" date="2019-01" db="EMBL/GenBank/DDBJ databases">
        <title>Draft Genome and Complete Hox-Cluster Characterization of the Sterlet Sturgeon (Acipenser ruthenus).</title>
        <authorList>
            <person name="Wei Q."/>
        </authorList>
    </citation>
    <scope>NUCLEOTIDE SEQUENCE [LARGE SCALE GENOMIC DNA]</scope>
    <source>
        <strain evidence="2">WHYD16114868_AA</strain>
        <tissue evidence="2">Blood</tissue>
    </source>
</reference>
<keyword evidence="3" id="KW-1185">Reference proteome</keyword>
<dbReference type="Proteomes" id="UP000289886">
    <property type="component" value="Unassembled WGS sequence"/>
</dbReference>
<proteinExistence type="predicted"/>
<dbReference type="SUPFAM" id="SSF47923">
    <property type="entry name" value="Ypt/Rab-GAP domain of gyp1p"/>
    <property type="match status" value="1"/>
</dbReference>
<feature type="domain" description="Rab-GAP TBC" evidence="1">
    <location>
        <begin position="1"/>
        <end position="84"/>
    </location>
</feature>
<sequence length="168" mass="19528">MKRQPPTARPFLRSRQALILEAIQLDGEILFALLRRVSTVAYKHLKKHKIDPVLYMTEWFMCAFSRTLPWASVLRVWDMFFCEGVKIIFRVGLVLLKNMLGSSDKLKVCQGLYETMELLRTVEPRYMQEGFLMREDDLDLSDLSDDFDLADLYENPAGDSSTDQLKLV</sequence>
<comment type="caution">
    <text evidence="2">The sequence shown here is derived from an EMBL/GenBank/DDBJ whole genome shotgun (WGS) entry which is preliminary data.</text>
</comment>
<dbReference type="PANTHER" id="PTHR47219:SF4">
    <property type="entry name" value="TBC1 DOMAIN FAMILY MEMBER 10A"/>
    <property type="match status" value="1"/>
</dbReference>
<dbReference type="EMBL" id="SCEB01214303">
    <property type="protein sequence ID" value="RXM36161.1"/>
    <property type="molecule type" value="Genomic_DNA"/>
</dbReference>
<dbReference type="Pfam" id="PF00566">
    <property type="entry name" value="RabGAP-TBC"/>
    <property type="match status" value="1"/>
</dbReference>
<dbReference type="InterPro" id="IPR035969">
    <property type="entry name" value="Rab-GAP_TBC_sf"/>
</dbReference>
<evidence type="ECO:0000313" key="2">
    <source>
        <dbReference type="EMBL" id="RXM36161.1"/>
    </source>
</evidence>
<evidence type="ECO:0000313" key="3">
    <source>
        <dbReference type="Proteomes" id="UP000289886"/>
    </source>
</evidence>
<organism evidence="2 3">
    <name type="scientific">Acipenser ruthenus</name>
    <name type="common">Sterlet sturgeon</name>
    <dbReference type="NCBI Taxonomy" id="7906"/>
    <lineage>
        <taxon>Eukaryota</taxon>
        <taxon>Metazoa</taxon>
        <taxon>Chordata</taxon>
        <taxon>Craniata</taxon>
        <taxon>Vertebrata</taxon>
        <taxon>Euteleostomi</taxon>
        <taxon>Actinopterygii</taxon>
        <taxon>Chondrostei</taxon>
        <taxon>Acipenseriformes</taxon>
        <taxon>Acipenseridae</taxon>
        <taxon>Acipenser</taxon>
    </lineage>
</organism>
<dbReference type="AlphaFoldDB" id="A0A444ULW6"/>
<dbReference type="GO" id="GO:0005096">
    <property type="term" value="F:GTPase activator activity"/>
    <property type="evidence" value="ECO:0007669"/>
    <property type="project" value="TreeGrafter"/>
</dbReference>
<gene>
    <name evidence="2" type="ORF">EOD39_0832</name>
</gene>
<dbReference type="InterPro" id="IPR050302">
    <property type="entry name" value="Rab_GAP_TBC_domain"/>
</dbReference>
<dbReference type="GO" id="GO:0031267">
    <property type="term" value="F:small GTPase binding"/>
    <property type="evidence" value="ECO:0007669"/>
    <property type="project" value="TreeGrafter"/>
</dbReference>
<accession>A0A444ULW6</accession>
<dbReference type="InterPro" id="IPR000195">
    <property type="entry name" value="Rab-GAP-TBC_dom"/>
</dbReference>
<name>A0A444ULW6_ACIRT</name>
<dbReference type="FunFam" id="1.10.472.80:FF:000008">
    <property type="entry name" value="TBC1 domain family member 10A"/>
    <property type="match status" value="1"/>
</dbReference>
<protein>
    <submittedName>
        <fullName evidence="2">TBC1 domain family member 10A</fullName>
    </submittedName>
</protein>
<evidence type="ECO:0000259" key="1">
    <source>
        <dbReference type="PROSITE" id="PS50086"/>
    </source>
</evidence>